<feature type="non-terminal residue" evidence="1">
    <location>
        <position position="1"/>
    </location>
</feature>
<reference evidence="1" key="1">
    <citation type="submission" date="2022-03" db="EMBL/GenBank/DDBJ databases">
        <authorList>
            <person name="Lindestad O."/>
        </authorList>
    </citation>
    <scope>NUCLEOTIDE SEQUENCE</scope>
</reference>
<dbReference type="Proteomes" id="UP000838756">
    <property type="component" value="Unassembled WGS sequence"/>
</dbReference>
<comment type="caution">
    <text evidence="1">The sequence shown here is derived from an EMBL/GenBank/DDBJ whole genome shotgun (WGS) entry which is preliminary data.</text>
</comment>
<keyword evidence="2" id="KW-1185">Reference proteome</keyword>
<sequence>YRLTATEYKEKEKRKHEDLFANHRDRFGCLLISLRHTILQALEFYHLVRDERSGLLQRILIVKKFTNRTVTT</sequence>
<proteinExistence type="predicted"/>
<evidence type="ECO:0000313" key="2">
    <source>
        <dbReference type="Proteomes" id="UP000838756"/>
    </source>
</evidence>
<protein>
    <submittedName>
        <fullName evidence="1">Jg3656 protein</fullName>
    </submittedName>
</protein>
<gene>
    <name evidence="1" type="primary">jg3656</name>
    <name evidence="1" type="ORF">PAEG_LOCUS6686</name>
</gene>
<dbReference type="AlphaFoldDB" id="A0A8S4QZZ1"/>
<dbReference type="EMBL" id="CAKXAJ010020312">
    <property type="protein sequence ID" value="CAH2221205.1"/>
    <property type="molecule type" value="Genomic_DNA"/>
</dbReference>
<accession>A0A8S4QZZ1</accession>
<organism evidence="1 2">
    <name type="scientific">Pararge aegeria aegeria</name>
    <dbReference type="NCBI Taxonomy" id="348720"/>
    <lineage>
        <taxon>Eukaryota</taxon>
        <taxon>Metazoa</taxon>
        <taxon>Ecdysozoa</taxon>
        <taxon>Arthropoda</taxon>
        <taxon>Hexapoda</taxon>
        <taxon>Insecta</taxon>
        <taxon>Pterygota</taxon>
        <taxon>Neoptera</taxon>
        <taxon>Endopterygota</taxon>
        <taxon>Lepidoptera</taxon>
        <taxon>Glossata</taxon>
        <taxon>Ditrysia</taxon>
        <taxon>Papilionoidea</taxon>
        <taxon>Nymphalidae</taxon>
        <taxon>Satyrinae</taxon>
        <taxon>Satyrini</taxon>
        <taxon>Parargina</taxon>
        <taxon>Pararge</taxon>
    </lineage>
</organism>
<name>A0A8S4QZZ1_9NEOP</name>
<evidence type="ECO:0000313" key="1">
    <source>
        <dbReference type="EMBL" id="CAH2221205.1"/>
    </source>
</evidence>